<dbReference type="HOGENOM" id="CLU_549685_0_0_7"/>
<reference evidence="2 3" key="1">
    <citation type="journal article" date="2007" name="Nat. Biotechnol.">
        <title>Complete genome sequence of the myxobacterium Sorangium cellulosum.</title>
        <authorList>
            <person name="Schneiker S."/>
            <person name="Perlova O."/>
            <person name="Kaiser O."/>
            <person name="Gerth K."/>
            <person name="Alici A."/>
            <person name="Altmeyer M.O."/>
            <person name="Bartels D."/>
            <person name="Bekel T."/>
            <person name="Beyer S."/>
            <person name="Bode E."/>
            <person name="Bode H.B."/>
            <person name="Bolten C.J."/>
            <person name="Choudhuri J.V."/>
            <person name="Doss S."/>
            <person name="Elnakady Y.A."/>
            <person name="Frank B."/>
            <person name="Gaigalat L."/>
            <person name="Goesmann A."/>
            <person name="Groeger C."/>
            <person name="Gross F."/>
            <person name="Jelsbak L."/>
            <person name="Jelsbak L."/>
            <person name="Kalinowski J."/>
            <person name="Kegler C."/>
            <person name="Knauber T."/>
            <person name="Konietzny S."/>
            <person name="Kopp M."/>
            <person name="Krause L."/>
            <person name="Krug D."/>
            <person name="Linke B."/>
            <person name="Mahmud T."/>
            <person name="Martinez-Arias R."/>
            <person name="McHardy A.C."/>
            <person name="Merai M."/>
            <person name="Meyer F."/>
            <person name="Mormann S."/>
            <person name="Munoz-Dorado J."/>
            <person name="Perez J."/>
            <person name="Pradella S."/>
            <person name="Rachid S."/>
            <person name="Raddatz G."/>
            <person name="Rosenau F."/>
            <person name="Rueckert C."/>
            <person name="Sasse F."/>
            <person name="Scharfe M."/>
            <person name="Schuster S.C."/>
            <person name="Suen G."/>
            <person name="Treuner-Lange A."/>
            <person name="Velicer G.J."/>
            <person name="Vorholter F.-J."/>
            <person name="Weissman K.J."/>
            <person name="Welch R.D."/>
            <person name="Wenzel S.C."/>
            <person name="Whitworth D.E."/>
            <person name="Wilhelm S."/>
            <person name="Wittmann C."/>
            <person name="Bloecker H."/>
            <person name="Puehler A."/>
            <person name="Mueller R."/>
        </authorList>
    </citation>
    <scope>NUCLEOTIDE SEQUENCE [LARGE SCALE GENOMIC DNA]</scope>
    <source>
        <strain evidence="3">So ce56</strain>
    </source>
</reference>
<dbReference type="AlphaFoldDB" id="A9FAK8"/>
<dbReference type="BioCyc" id="SCEL448385:SCE_RS49880-MONOMER"/>
<dbReference type="Gene3D" id="1.25.10.10">
    <property type="entry name" value="Leucine-rich Repeat Variant"/>
    <property type="match status" value="2"/>
</dbReference>
<keyword evidence="3" id="KW-1185">Reference proteome</keyword>
<evidence type="ECO:0000259" key="1">
    <source>
        <dbReference type="SMART" id="SM00860"/>
    </source>
</evidence>
<dbReference type="RefSeq" id="WP_012240353.1">
    <property type="nucleotide sequence ID" value="NC_010162.1"/>
</dbReference>
<dbReference type="SMART" id="SM00567">
    <property type="entry name" value="EZ_HEAT"/>
    <property type="match status" value="2"/>
</dbReference>
<protein>
    <recommendedName>
        <fullName evidence="1">Knr4/Smi1-like domain-containing protein</fullName>
    </recommendedName>
</protein>
<dbReference type="InterPro" id="IPR018958">
    <property type="entry name" value="Knr4/Smi1-like_dom"/>
</dbReference>
<dbReference type="KEGG" id="scl:sce7745"/>
<dbReference type="SUPFAM" id="SSF48371">
    <property type="entry name" value="ARM repeat"/>
    <property type="match status" value="1"/>
</dbReference>
<dbReference type="STRING" id="448385.sce7745"/>
<evidence type="ECO:0000313" key="2">
    <source>
        <dbReference type="EMBL" id="CAN97914.1"/>
    </source>
</evidence>
<accession>A9FAK8</accession>
<gene>
    <name evidence="2" type="ordered locus">sce7745</name>
</gene>
<dbReference type="SUPFAM" id="SSF160631">
    <property type="entry name" value="SMI1/KNR4-like"/>
    <property type="match status" value="1"/>
</dbReference>
<proteinExistence type="predicted"/>
<evidence type="ECO:0000313" key="3">
    <source>
        <dbReference type="Proteomes" id="UP000002139"/>
    </source>
</evidence>
<dbReference type="OrthoDB" id="1190024at2"/>
<dbReference type="Proteomes" id="UP000002139">
    <property type="component" value="Chromosome"/>
</dbReference>
<dbReference type="Pfam" id="PF13646">
    <property type="entry name" value="HEAT_2"/>
    <property type="match status" value="1"/>
</dbReference>
<dbReference type="eggNOG" id="COG5010">
    <property type="taxonomic scope" value="Bacteria"/>
</dbReference>
<dbReference type="InterPro" id="IPR004155">
    <property type="entry name" value="PBS_lyase_HEAT"/>
</dbReference>
<dbReference type="InterPro" id="IPR016024">
    <property type="entry name" value="ARM-type_fold"/>
</dbReference>
<feature type="domain" description="Knr4/Smi1-like" evidence="1">
    <location>
        <begin position="35"/>
        <end position="175"/>
    </location>
</feature>
<organism evidence="2 3">
    <name type="scientific">Sorangium cellulosum (strain So ce56)</name>
    <name type="common">Polyangium cellulosum (strain So ce56)</name>
    <dbReference type="NCBI Taxonomy" id="448385"/>
    <lineage>
        <taxon>Bacteria</taxon>
        <taxon>Pseudomonadati</taxon>
        <taxon>Myxococcota</taxon>
        <taxon>Polyangia</taxon>
        <taxon>Polyangiales</taxon>
        <taxon>Polyangiaceae</taxon>
        <taxon>Sorangium</taxon>
    </lineage>
</organism>
<dbReference type="InterPro" id="IPR037883">
    <property type="entry name" value="Knr4/Smi1-like_sf"/>
</dbReference>
<dbReference type="SMART" id="SM00860">
    <property type="entry name" value="SMI1_KNR4"/>
    <property type="match status" value="1"/>
</dbReference>
<dbReference type="Pfam" id="PF09346">
    <property type="entry name" value="SMI1_KNR4"/>
    <property type="match status" value="1"/>
</dbReference>
<dbReference type="InterPro" id="IPR011989">
    <property type="entry name" value="ARM-like"/>
</dbReference>
<dbReference type="Gene3D" id="3.40.1580.10">
    <property type="entry name" value="SMI1/KNR4-like"/>
    <property type="match status" value="1"/>
</dbReference>
<sequence length="496" mass="54162">MRERLDGIVAKLTAVRERGLSCFGSDAHRFELRPPATEAEVAAFEAARRARLPEDYRAFLLHVGHGGAGPFYGLLTLAQCDEARYEAIDDLDTACPLHPDTLPPGKDWLDVLLPGEGEAMDRALRGTLSLGMQGCSYFSQLVVTGPARGRVVYIDLDGGRPYFPENEGFLDWYERWLDELLAGYEFHWFGTGMPGFEPELAGALRRGERLAAALAAMCQLPRLGGDTLELVIARLDHPEAGVRQQALQVLGKFDDGAGARARRFLRDPEPGPRRAALKVVCKGDPARWAADVRALLDDADGSIASAALRALDEAKVIMLADLAPRARDPRKGVATDAGWRLAGMASRGVPPSEAAAFVAAATAMLDHAEPSVAMYGLQVLVHVDAPALVERLRAFALGEERSHRMSACRALVRQDRAAGFEVLTELTRHADPFVRQDAARMLGDVGDARVRPALERLLEDETKPFERTATGTRSNVYRVCDTARMAIEAIDRRALH</sequence>
<name>A9FAK8_SORC5</name>
<dbReference type="EMBL" id="AM746676">
    <property type="protein sequence ID" value="CAN97914.1"/>
    <property type="molecule type" value="Genomic_DNA"/>
</dbReference>